<evidence type="ECO:0000259" key="2">
    <source>
        <dbReference type="PROSITE" id="PS50994"/>
    </source>
</evidence>
<dbReference type="PANTHER" id="PTHR46585">
    <property type="entry name" value="INTEGRASE CORE DOMAIN CONTAINING PROTEIN"/>
    <property type="match status" value="1"/>
</dbReference>
<feature type="compositionally biased region" description="Polar residues" evidence="1">
    <location>
        <begin position="406"/>
        <end position="415"/>
    </location>
</feature>
<dbReference type="Gene3D" id="3.30.420.10">
    <property type="entry name" value="Ribonuclease H-like superfamily/Ribonuclease H"/>
    <property type="match status" value="1"/>
</dbReference>
<dbReference type="Proteomes" id="UP001620626">
    <property type="component" value="Unassembled WGS sequence"/>
</dbReference>
<dbReference type="EMBL" id="JBICBT010000191">
    <property type="protein sequence ID" value="KAL3121366.1"/>
    <property type="molecule type" value="Genomic_DNA"/>
</dbReference>
<dbReference type="AlphaFoldDB" id="A0ABD2M1I6"/>
<keyword evidence="4" id="KW-1185">Reference proteome</keyword>
<gene>
    <name evidence="3" type="ORF">niasHT_008348</name>
</gene>
<accession>A0ABD2M1I6</accession>
<dbReference type="InterPro" id="IPR036397">
    <property type="entry name" value="RNaseH_sf"/>
</dbReference>
<dbReference type="PROSITE" id="PS50994">
    <property type="entry name" value="INTEGRASE"/>
    <property type="match status" value="1"/>
</dbReference>
<dbReference type="PANTHER" id="PTHR46585:SF1">
    <property type="entry name" value="CHROMO DOMAIN-CONTAINING PROTEIN"/>
    <property type="match status" value="1"/>
</dbReference>
<sequence>MDCPRINERELKFPIPSGIVVSGPSSSGKTQLVLRLLAHASEMFDPPPKVIVWAYGEYSSQIPELERQGVVPHAGPPSEEMLKKLPKPFLIVYEDLMGDIDAKKLADLYTKKSHHNNFSVIFLTQNLFDKAMRVPRSNAQYIFLMRAPSDMLSIRNLASQMFPREQGFLMDAYKQACADPYGYLLKQTVGQRVLDNYEYLKSLGRTTSHKKRRHLLSSAGCEELLTLVEICLNLLNGSFCLTRKQKQKLLPFANTIRRLARVRSEQSARKLILQQPQQEGGSLFAPLLAPILLEAAPREGVGGVKGDDDVAGQTNLGFVKQQLETVKRKRAANVSERNVLYNQQLRRYLKLRKEAKDRPVKVQLSNGAQLLNKTVETGVQVRPGPDEPKDKSVLIADEDEEIEVPTPTQGSSRSPRTNKKAIKQQEINEKKDHLLAIIMSDPQSFGATDRGKIVNPKTGREFIDSDLNWSIERLVDPRPENAPSPSGTKELMRKLAHNPLATVKKKHPKLKRTEFDDFLQRNTTYTLFKPKREKFRRLRTVPTGFMTDVQADLADFQALSRKNSGYRYLLLAVDVLSRRMFGSPVKSKRPADVKRAFEAVFGQMPKLPETLYTDRGLEFVAKPMKEFFAEKGIKKYETSSKKKAAVAERVIRTLKTRPYKYFSAKNTSAWVDVLPKFLSAINNSVCRATGLRPNEICDVNAREVWKRVYGEGLVPADKRPKIKAGET</sequence>
<evidence type="ECO:0000256" key="1">
    <source>
        <dbReference type="SAM" id="MobiDB-lite"/>
    </source>
</evidence>
<evidence type="ECO:0000313" key="4">
    <source>
        <dbReference type="Proteomes" id="UP001620626"/>
    </source>
</evidence>
<feature type="region of interest" description="Disordered" evidence="1">
    <location>
        <begin position="376"/>
        <end position="422"/>
    </location>
</feature>
<dbReference type="Pfam" id="PF00665">
    <property type="entry name" value="rve"/>
    <property type="match status" value="1"/>
</dbReference>
<organism evidence="3 4">
    <name type="scientific">Heterodera trifolii</name>
    <dbReference type="NCBI Taxonomy" id="157864"/>
    <lineage>
        <taxon>Eukaryota</taxon>
        <taxon>Metazoa</taxon>
        <taxon>Ecdysozoa</taxon>
        <taxon>Nematoda</taxon>
        <taxon>Chromadorea</taxon>
        <taxon>Rhabditida</taxon>
        <taxon>Tylenchina</taxon>
        <taxon>Tylenchomorpha</taxon>
        <taxon>Tylenchoidea</taxon>
        <taxon>Heteroderidae</taxon>
        <taxon>Heteroderinae</taxon>
        <taxon>Heterodera</taxon>
    </lineage>
</organism>
<proteinExistence type="predicted"/>
<protein>
    <recommendedName>
        <fullName evidence="2">Integrase catalytic domain-containing protein</fullName>
    </recommendedName>
</protein>
<dbReference type="SUPFAM" id="SSF53098">
    <property type="entry name" value="Ribonuclease H-like"/>
    <property type="match status" value="1"/>
</dbReference>
<name>A0ABD2M1I6_9BILA</name>
<evidence type="ECO:0000313" key="3">
    <source>
        <dbReference type="EMBL" id="KAL3121366.1"/>
    </source>
</evidence>
<dbReference type="InterPro" id="IPR001584">
    <property type="entry name" value="Integrase_cat-core"/>
</dbReference>
<feature type="domain" description="Integrase catalytic" evidence="2">
    <location>
        <begin position="538"/>
        <end position="701"/>
    </location>
</feature>
<comment type="caution">
    <text evidence="3">The sequence shown here is derived from an EMBL/GenBank/DDBJ whole genome shotgun (WGS) entry which is preliminary data.</text>
</comment>
<reference evidence="3 4" key="1">
    <citation type="submission" date="2024-10" db="EMBL/GenBank/DDBJ databases">
        <authorList>
            <person name="Kim D."/>
        </authorList>
    </citation>
    <scope>NUCLEOTIDE SEQUENCE [LARGE SCALE GENOMIC DNA]</scope>
    <source>
        <strain evidence="3">BH-2024</strain>
    </source>
</reference>
<dbReference type="InterPro" id="IPR012337">
    <property type="entry name" value="RNaseH-like_sf"/>
</dbReference>